<keyword evidence="12" id="KW-0539">Nucleus</keyword>
<keyword evidence="4" id="KW-0813">Transport</keyword>
<evidence type="ECO:0000256" key="1">
    <source>
        <dbReference type="ARBA" id="ARBA00004232"/>
    </source>
</evidence>
<evidence type="ECO:0000256" key="8">
    <source>
        <dbReference type="ARBA" id="ARBA00022989"/>
    </source>
</evidence>
<evidence type="ECO:0000256" key="9">
    <source>
        <dbReference type="ARBA" id="ARBA00023010"/>
    </source>
</evidence>
<dbReference type="Proteomes" id="UP001164746">
    <property type="component" value="Chromosome 13"/>
</dbReference>
<gene>
    <name evidence="14" type="ORF">MAR_037800</name>
</gene>
<dbReference type="InterPro" id="IPR019049">
    <property type="entry name" value="Nucleoporin_prot_Ndc1/Nup"/>
</dbReference>
<accession>A0ABY7FYE5</accession>
<keyword evidence="11 13" id="KW-0472">Membrane</keyword>
<keyword evidence="10" id="KW-0906">Nuclear pore complex</keyword>
<keyword evidence="5 13" id="KW-0812">Transmembrane</keyword>
<evidence type="ECO:0000256" key="3">
    <source>
        <dbReference type="ARBA" id="ARBA00005760"/>
    </source>
</evidence>
<evidence type="ECO:0000256" key="6">
    <source>
        <dbReference type="ARBA" id="ARBA00022816"/>
    </source>
</evidence>
<evidence type="ECO:0000256" key="4">
    <source>
        <dbReference type="ARBA" id="ARBA00022448"/>
    </source>
</evidence>
<evidence type="ECO:0000313" key="14">
    <source>
        <dbReference type="EMBL" id="WAR24131.1"/>
    </source>
</evidence>
<evidence type="ECO:0000256" key="5">
    <source>
        <dbReference type="ARBA" id="ARBA00022692"/>
    </source>
</evidence>
<sequence length="266" mass="30273">MDTIDKWFIREVLVWRSGAAVAWSVFSLPVIAGFYVSLTTLQPLHPLSWLPVVPTASVTRFSHLGQLCRGPEAKYAQSYEFPISTMFDNFKNKCLVDAMSCTSLPLLQVVIPTIGTRFWLCVSLFSTSSVKVSKKLTGRSWLVPLYENLVLKNMPIINGIKRRPEMKFFTREGGEPNKSKNLFATAYLQIWTVEALASLVGASVREDLFGVVQMSLSDIVSNILNLHENVDKHFKLTEKWACLQRLRRDYNIFSITENKQFLKTDL</sequence>
<keyword evidence="8 13" id="KW-1133">Transmembrane helix</keyword>
<evidence type="ECO:0000313" key="15">
    <source>
        <dbReference type="Proteomes" id="UP001164746"/>
    </source>
</evidence>
<keyword evidence="6" id="KW-0509">mRNA transport</keyword>
<evidence type="ECO:0000256" key="13">
    <source>
        <dbReference type="SAM" id="Phobius"/>
    </source>
</evidence>
<reference evidence="14" key="1">
    <citation type="submission" date="2022-11" db="EMBL/GenBank/DDBJ databases">
        <title>Centuries of genome instability and evolution in soft-shell clam transmissible cancer (bioRxiv).</title>
        <authorList>
            <person name="Hart S.F.M."/>
            <person name="Yonemitsu M.A."/>
            <person name="Giersch R.M."/>
            <person name="Beal B.F."/>
            <person name="Arriagada G."/>
            <person name="Davis B.W."/>
            <person name="Ostrander E.A."/>
            <person name="Goff S.P."/>
            <person name="Metzger M.J."/>
        </authorList>
    </citation>
    <scope>NUCLEOTIDE SEQUENCE</scope>
    <source>
        <strain evidence="14">MELC-2E11</strain>
        <tissue evidence="14">Siphon/mantle</tissue>
    </source>
</reference>
<evidence type="ECO:0000256" key="10">
    <source>
        <dbReference type="ARBA" id="ARBA00023132"/>
    </source>
</evidence>
<dbReference type="PANTHER" id="PTHR13269">
    <property type="entry name" value="NUCLEOPORIN NDC1"/>
    <property type="match status" value="1"/>
</dbReference>
<keyword evidence="15" id="KW-1185">Reference proteome</keyword>
<protein>
    <submittedName>
        <fullName evidence="14">NDC1-like protein</fullName>
    </submittedName>
</protein>
<comment type="similarity">
    <text evidence="3">Belongs to the NDC1 family.</text>
</comment>
<evidence type="ECO:0000256" key="7">
    <source>
        <dbReference type="ARBA" id="ARBA00022927"/>
    </source>
</evidence>
<name>A0ABY7FYE5_MYAAR</name>
<dbReference type="PANTHER" id="PTHR13269:SF6">
    <property type="entry name" value="NUCLEOPORIN NDC1"/>
    <property type="match status" value="1"/>
</dbReference>
<proteinExistence type="inferred from homology"/>
<keyword evidence="7" id="KW-0653">Protein transport</keyword>
<dbReference type="EMBL" id="CP111024">
    <property type="protein sequence ID" value="WAR24131.1"/>
    <property type="molecule type" value="Genomic_DNA"/>
</dbReference>
<feature type="transmembrane region" description="Helical" evidence="13">
    <location>
        <begin position="12"/>
        <end position="36"/>
    </location>
</feature>
<evidence type="ECO:0000256" key="12">
    <source>
        <dbReference type="ARBA" id="ARBA00023242"/>
    </source>
</evidence>
<dbReference type="Pfam" id="PF09531">
    <property type="entry name" value="Ndc1_Nup"/>
    <property type="match status" value="1"/>
</dbReference>
<evidence type="ECO:0000256" key="2">
    <source>
        <dbReference type="ARBA" id="ARBA00004567"/>
    </source>
</evidence>
<comment type="subcellular location">
    <subcellularLocation>
        <location evidence="1">Nucleus membrane</location>
        <topology evidence="1">Multi-pass membrane protein</topology>
    </subcellularLocation>
    <subcellularLocation>
        <location evidence="2">Nucleus</location>
        <location evidence="2">Nuclear pore complex</location>
    </subcellularLocation>
</comment>
<keyword evidence="9" id="KW-0811">Translocation</keyword>
<organism evidence="14 15">
    <name type="scientific">Mya arenaria</name>
    <name type="common">Soft-shell clam</name>
    <dbReference type="NCBI Taxonomy" id="6604"/>
    <lineage>
        <taxon>Eukaryota</taxon>
        <taxon>Metazoa</taxon>
        <taxon>Spiralia</taxon>
        <taxon>Lophotrochozoa</taxon>
        <taxon>Mollusca</taxon>
        <taxon>Bivalvia</taxon>
        <taxon>Autobranchia</taxon>
        <taxon>Heteroconchia</taxon>
        <taxon>Euheterodonta</taxon>
        <taxon>Imparidentia</taxon>
        <taxon>Neoheterodontei</taxon>
        <taxon>Myida</taxon>
        <taxon>Myoidea</taxon>
        <taxon>Myidae</taxon>
        <taxon>Mya</taxon>
    </lineage>
</organism>
<evidence type="ECO:0000256" key="11">
    <source>
        <dbReference type="ARBA" id="ARBA00023136"/>
    </source>
</evidence>